<evidence type="ECO:0000313" key="1">
    <source>
        <dbReference type="EMBL" id="PKA65035.1"/>
    </source>
</evidence>
<gene>
    <name evidence="1" type="ORF">AXF42_Ash019047</name>
</gene>
<accession>A0A2I0BB64</accession>
<keyword evidence="2" id="KW-1185">Reference proteome</keyword>
<evidence type="ECO:0000313" key="2">
    <source>
        <dbReference type="Proteomes" id="UP000236161"/>
    </source>
</evidence>
<reference evidence="1 2" key="1">
    <citation type="journal article" date="2017" name="Nature">
        <title>The Apostasia genome and the evolution of orchids.</title>
        <authorList>
            <person name="Zhang G.Q."/>
            <person name="Liu K.W."/>
            <person name="Li Z."/>
            <person name="Lohaus R."/>
            <person name="Hsiao Y.Y."/>
            <person name="Niu S.C."/>
            <person name="Wang J.Y."/>
            <person name="Lin Y.C."/>
            <person name="Xu Q."/>
            <person name="Chen L.J."/>
            <person name="Yoshida K."/>
            <person name="Fujiwara S."/>
            <person name="Wang Z.W."/>
            <person name="Zhang Y.Q."/>
            <person name="Mitsuda N."/>
            <person name="Wang M."/>
            <person name="Liu G.H."/>
            <person name="Pecoraro L."/>
            <person name="Huang H.X."/>
            <person name="Xiao X.J."/>
            <person name="Lin M."/>
            <person name="Wu X.Y."/>
            <person name="Wu W.L."/>
            <person name="Chen Y.Y."/>
            <person name="Chang S.B."/>
            <person name="Sakamoto S."/>
            <person name="Ohme-Takagi M."/>
            <person name="Yagi M."/>
            <person name="Zeng S.J."/>
            <person name="Shen C.Y."/>
            <person name="Yeh C.M."/>
            <person name="Luo Y.B."/>
            <person name="Tsai W.C."/>
            <person name="Van de Peer Y."/>
            <person name="Liu Z.J."/>
        </authorList>
    </citation>
    <scope>NUCLEOTIDE SEQUENCE [LARGE SCALE GENOMIC DNA]</scope>
    <source>
        <strain evidence="2">cv. Shenzhen</strain>
        <tissue evidence="1">Stem</tissue>
    </source>
</reference>
<dbReference type="EMBL" id="KZ451898">
    <property type="protein sequence ID" value="PKA65035.1"/>
    <property type="molecule type" value="Genomic_DNA"/>
</dbReference>
<dbReference type="Proteomes" id="UP000236161">
    <property type="component" value="Unassembled WGS sequence"/>
</dbReference>
<sequence>MPAGRRQEMAYRRLRFRAEAEDCEAEAERPRRRRSERRKRVSVFSFRLSRPRRIFKHWMRRFYRQLRLQGRRLIFDFYIDTLLNSAAMADSSFRTFAFFSHWGLPVLSHPSISGTKSSTAAALFM</sequence>
<dbReference type="AlphaFoldDB" id="A0A2I0BB64"/>
<proteinExistence type="predicted"/>
<name>A0A2I0BB64_9ASPA</name>
<protein>
    <submittedName>
        <fullName evidence="1">Uncharacterized protein</fullName>
    </submittedName>
</protein>
<organism evidence="1 2">
    <name type="scientific">Apostasia shenzhenica</name>
    <dbReference type="NCBI Taxonomy" id="1088818"/>
    <lineage>
        <taxon>Eukaryota</taxon>
        <taxon>Viridiplantae</taxon>
        <taxon>Streptophyta</taxon>
        <taxon>Embryophyta</taxon>
        <taxon>Tracheophyta</taxon>
        <taxon>Spermatophyta</taxon>
        <taxon>Magnoliopsida</taxon>
        <taxon>Liliopsida</taxon>
        <taxon>Asparagales</taxon>
        <taxon>Orchidaceae</taxon>
        <taxon>Apostasioideae</taxon>
        <taxon>Apostasia</taxon>
    </lineage>
</organism>